<evidence type="ECO:0000313" key="3">
    <source>
        <dbReference type="Proteomes" id="UP000077164"/>
    </source>
</evidence>
<proteinExistence type="predicted"/>
<dbReference type="InterPro" id="IPR014719">
    <property type="entry name" value="Ribosomal_bL12_C/ClpS-like"/>
</dbReference>
<dbReference type="SUPFAM" id="SSF54736">
    <property type="entry name" value="ClpS-like"/>
    <property type="match status" value="1"/>
</dbReference>
<reference evidence="2 3" key="1">
    <citation type="submission" date="2016-03" db="EMBL/GenBank/DDBJ databases">
        <title>Draft genome sequence of Flavobacterium fryxellicola DSM 16209.</title>
        <authorList>
            <person name="Shin S.-K."/>
            <person name="Yi H."/>
        </authorList>
    </citation>
    <scope>NUCLEOTIDE SEQUENCE [LARGE SCALE GENOMIC DNA]</scope>
    <source>
        <strain evidence="2 3">DSM 16209</strain>
    </source>
</reference>
<name>A0A167YTW2_9FLAO</name>
<dbReference type="EMBL" id="LVJE01000006">
    <property type="protein sequence ID" value="OAB29781.1"/>
    <property type="molecule type" value="Genomic_DNA"/>
</dbReference>
<dbReference type="Gene3D" id="3.30.1390.10">
    <property type="match status" value="1"/>
</dbReference>
<dbReference type="Proteomes" id="UP000077164">
    <property type="component" value="Unassembled WGS sequence"/>
</dbReference>
<keyword evidence="3" id="KW-1185">Reference proteome</keyword>
<keyword evidence="2" id="KW-0378">Hydrolase</keyword>
<evidence type="ECO:0000259" key="1">
    <source>
        <dbReference type="Pfam" id="PF02617"/>
    </source>
</evidence>
<dbReference type="OrthoDB" id="598046at2"/>
<dbReference type="AlphaFoldDB" id="A0A167YTW2"/>
<dbReference type="Pfam" id="PF02617">
    <property type="entry name" value="ClpS"/>
    <property type="match status" value="1"/>
</dbReference>
<keyword evidence="2" id="KW-0645">Protease</keyword>
<protein>
    <submittedName>
        <fullName evidence="2">Clp protease ClpS</fullName>
    </submittedName>
</protein>
<organism evidence="2 3">
    <name type="scientific">Flavobacterium fryxellicola</name>
    <dbReference type="NCBI Taxonomy" id="249352"/>
    <lineage>
        <taxon>Bacteria</taxon>
        <taxon>Pseudomonadati</taxon>
        <taxon>Bacteroidota</taxon>
        <taxon>Flavobacteriia</taxon>
        <taxon>Flavobacteriales</taxon>
        <taxon>Flavobacteriaceae</taxon>
        <taxon>Flavobacterium</taxon>
    </lineage>
</organism>
<dbReference type="InterPro" id="IPR003769">
    <property type="entry name" value="ClpS_core"/>
</dbReference>
<feature type="domain" description="Adaptor protein ClpS core" evidence="1">
    <location>
        <begin position="21"/>
        <end position="83"/>
    </location>
</feature>
<dbReference type="GO" id="GO:0006508">
    <property type="term" value="P:proteolysis"/>
    <property type="evidence" value="ECO:0007669"/>
    <property type="project" value="UniProtKB-KW"/>
</dbReference>
<sequence>MSTKEKVRERVSVKEAIQLDHEIVVYNDDVNTFDHVIETLIRVCDHTPEQAEQCSLIVHYNGKCTVKTGSYEKLKPQCTQLLEAGLNAEII</sequence>
<gene>
    <name evidence="2" type="ORF">FBFR_03410</name>
</gene>
<evidence type="ECO:0000313" key="2">
    <source>
        <dbReference type="EMBL" id="OAB29781.1"/>
    </source>
</evidence>
<dbReference type="STRING" id="249352.SAMN05444395_107148"/>
<dbReference type="GO" id="GO:0030163">
    <property type="term" value="P:protein catabolic process"/>
    <property type="evidence" value="ECO:0007669"/>
    <property type="project" value="InterPro"/>
</dbReference>
<comment type="caution">
    <text evidence="2">The sequence shown here is derived from an EMBL/GenBank/DDBJ whole genome shotgun (WGS) entry which is preliminary data.</text>
</comment>
<dbReference type="GO" id="GO:0008233">
    <property type="term" value="F:peptidase activity"/>
    <property type="evidence" value="ECO:0007669"/>
    <property type="project" value="UniProtKB-KW"/>
</dbReference>
<dbReference type="RefSeq" id="WP_066077086.1">
    <property type="nucleotide sequence ID" value="NZ_FRDK01000007.1"/>
</dbReference>
<accession>A0A167YTW2</accession>